<dbReference type="EMBL" id="JADIMZ010000131">
    <property type="protein sequence ID" value="MBO8433378.1"/>
    <property type="molecule type" value="Genomic_DNA"/>
</dbReference>
<evidence type="ECO:0000313" key="2">
    <source>
        <dbReference type="EMBL" id="MBO8433378.1"/>
    </source>
</evidence>
<keyword evidence="1" id="KW-0472">Membrane</keyword>
<keyword evidence="1" id="KW-1133">Transmembrane helix</keyword>
<organism evidence="2 3">
    <name type="scientific">Candidatus Pullibacteroides excrementavium</name>
    <dbReference type="NCBI Taxonomy" id="2840905"/>
    <lineage>
        <taxon>Bacteria</taxon>
        <taxon>Pseudomonadati</taxon>
        <taxon>Bacteroidota</taxon>
        <taxon>Bacteroidia</taxon>
        <taxon>Bacteroidales</taxon>
        <taxon>Candidatus Pullibacteroides</taxon>
    </lineage>
</organism>
<reference evidence="2" key="2">
    <citation type="journal article" date="2021" name="PeerJ">
        <title>Extensive microbial diversity within the chicken gut microbiome revealed by metagenomics and culture.</title>
        <authorList>
            <person name="Gilroy R."/>
            <person name="Ravi A."/>
            <person name="Getino M."/>
            <person name="Pursley I."/>
            <person name="Horton D.L."/>
            <person name="Alikhan N.F."/>
            <person name="Baker D."/>
            <person name="Gharbi K."/>
            <person name="Hall N."/>
            <person name="Watson M."/>
            <person name="Adriaenssens E.M."/>
            <person name="Foster-Nyarko E."/>
            <person name="Jarju S."/>
            <person name="Secka A."/>
            <person name="Antonio M."/>
            <person name="Oren A."/>
            <person name="Chaudhuri R.R."/>
            <person name="La Ragione R."/>
            <person name="Hildebrand F."/>
            <person name="Pallen M.J."/>
        </authorList>
    </citation>
    <scope>NUCLEOTIDE SEQUENCE</scope>
    <source>
        <strain evidence="2">2889</strain>
    </source>
</reference>
<gene>
    <name evidence="2" type="ORF">IAB08_08835</name>
</gene>
<proteinExistence type="predicted"/>
<name>A0A9D9DVC5_9BACT</name>
<feature type="transmembrane region" description="Helical" evidence="1">
    <location>
        <begin position="44"/>
        <end position="65"/>
    </location>
</feature>
<sequence>MDKQKKDRVIKEASKFCLDMAKLVFAGIILAGIMQTGIKTPVLLWWAGVAVLILALSGFGLLLLYKNDQP</sequence>
<dbReference type="Proteomes" id="UP000823612">
    <property type="component" value="Unassembled WGS sequence"/>
</dbReference>
<evidence type="ECO:0000313" key="3">
    <source>
        <dbReference type="Proteomes" id="UP000823612"/>
    </source>
</evidence>
<accession>A0A9D9DVC5</accession>
<reference evidence="2" key="1">
    <citation type="submission" date="2020-10" db="EMBL/GenBank/DDBJ databases">
        <authorList>
            <person name="Gilroy R."/>
        </authorList>
    </citation>
    <scope>NUCLEOTIDE SEQUENCE</scope>
    <source>
        <strain evidence="2">2889</strain>
    </source>
</reference>
<comment type="caution">
    <text evidence="2">The sequence shown here is derived from an EMBL/GenBank/DDBJ whole genome shotgun (WGS) entry which is preliminary data.</text>
</comment>
<protein>
    <submittedName>
        <fullName evidence="2">ABC transporter permease</fullName>
    </submittedName>
</protein>
<evidence type="ECO:0000256" key="1">
    <source>
        <dbReference type="SAM" id="Phobius"/>
    </source>
</evidence>
<feature type="transmembrane region" description="Helical" evidence="1">
    <location>
        <begin position="20"/>
        <end position="38"/>
    </location>
</feature>
<dbReference type="AlphaFoldDB" id="A0A9D9DVC5"/>
<dbReference type="InterPro" id="IPR046568">
    <property type="entry name" value="DUF6722"/>
</dbReference>
<keyword evidence="1" id="KW-0812">Transmembrane</keyword>
<dbReference type="Pfam" id="PF20482">
    <property type="entry name" value="DUF6722"/>
    <property type="match status" value="1"/>
</dbReference>